<dbReference type="EC" id="6.2.1.45" evidence="5"/>
<evidence type="ECO:0000256" key="9">
    <source>
        <dbReference type="ARBA" id="ARBA00022840"/>
    </source>
</evidence>
<dbReference type="GO" id="GO:0016020">
    <property type="term" value="C:membrane"/>
    <property type="evidence" value="ECO:0007669"/>
    <property type="project" value="UniProtKB-SubCell"/>
</dbReference>
<accession>A0A8X7XQZ7</accession>
<dbReference type="InterPro" id="IPR045886">
    <property type="entry name" value="ThiF/MoeB/HesA"/>
</dbReference>
<dbReference type="PANTHER" id="PTHR10953:SF4">
    <property type="entry name" value="UBIQUITIN-ACTIVATING ENZYME E1 C-TERMINAL DOMAIN-CONTAINING PROTEIN"/>
    <property type="match status" value="1"/>
</dbReference>
<dbReference type="PRINTS" id="PR00205">
    <property type="entry name" value="CADHERIN"/>
</dbReference>
<dbReference type="InterPro" id="IPR042302">
    <property type="entry name" value="E1_FCCH_sf"/>
</dbReference>
<dbReference type="GO" id="GO:0005737">
    <property type="term" value="C:cytoplasm"/>
    <property type="evidence" value="ECO:0007669"/>
    <property type="project" value="TreeGrafter"/>
</dbReference>
<dbReference type="Pfam" id="PF10585">
    <property type="entry name" value="UBA_E1_SCCH"/>
    <property type="match status" value="1"/>
</dbReference>
<dbReference type="Proteomes" id="UP000886611">
    <property type="component" value="Unassembled WGS sequence"/>
</dbReference>
<evidence type="ECO:0000256" key="16">
    <source>
        <dbReference type="SAM" id="MobiDB-lite"/>
    </source>
</evidence>
<dbReference type="PROSITE" id="PS50268">
    <property type="entry name" value="CADHERIN_2"/>
    <property type="match status" value="3"/>
</dbReference>
<gene>
    <name evidence="20" type="primary">Uba1_0</name>
    <name evidence="20" type="ORF">GTO96_0005123</name>
</gene>
<dbReference type="InterPro" id="IPR000594">
    <property type="entry name" value="ThiF_NAD_FAD-bd"/>
</dbReference>
<feature type="domain" description="Cadherin" evidence="19">
    <location>
        <begin position="1465"/>
        <end position="1538"/>
    </location>
</feature>
<dbReference type="SUPFAM" id="SSF69572">
    <property type="entry name" value="Activating enzymes of the ubiquitin-like proteins"/>
    <property type="match status" value="2"/>
</dbReference>
<evidence type="ECO:0000256" key="6">
    <source>
        <dbReference type="ARBA" id="ARBA00022598"/>
    </source>
</evidence>
<feature type="non-terminal residue" evidence="20">
    <location>
        <position position="1889"/>
    </location>
</feature>
<evidence type="ECO:0000256" key="8">
    <source>
        <dbReference type="ARBA" id="ARBA00022786"/>
    </source>
</evidence>
<sequence>MPFGCLTLGEKKDYNNPSEVTDKYDLGQIIKTVKHPNILQLVDVFETRKEYFLFLELATGREVFDWILDQGYYSERDTSNVIRQVMEAVAYLHSLRIVHRNLKLENLVYYNRLKNSKIVISDFHLAKLENGLIKDPCGTPEYLAPEVVGRQRYGRPVDCWAIGVIMYILLSGNPPFYDETDDEDYENHDKNLFRKILAGDYEFDSPYWDDISDAAKSLVARLMEVDQDQRLTAQEAINHEWISGNAASDKNIKDGVCAQIEKNFAKAKWKKAVRVTTIMKRLRAPEQSATAATAPATPGAPAETKEPTTGNAPQVTTTTTPESSLVPGNASATAVPAPSSKAESATEEAAGQPDSSAKILHEKCPFELIASSAPISLIIQKMFQLYTVGTPFIMSEKEIKECQKIIESLRETVHLGNINLQSLKRELDEKDMLCSALRKQMQYLEKQQNDAKLAKEESQRLRSKLKTFESYTVFLQLQKTVVELKEAKCNFEAAQDDLRNSDKQITVVEAFLTIKTKSSKVYYCLYYLCISQSLKKKVEFLQKSLSTPSRTNEAISRLVFESPAPLELKQPFLHQPENDEDIDLNATYDLPTPTQSADKCITAPSKKIKLDTVQSNDTGQLKKSMEDNKKMSETAEIDESLYSRQLYVLGHKAMLCLQNTNVLISGMRGLGVEIAKNVVLAGVRSVTVHDEEEAQWGDLSSQFFLKESDVGKNRAECCEPHLAELNAYVQVASYTGSLNQHYLSAFQVVVLTNSSLDEQLRIGTLCHSKNIRFIVADTKGLCGLLFCDFGEEFVVSDPDGEQPRSALVLNISKDNPGVVSCLDEEAHGFQNGDQVTFSGVFGMTELNNRPPVKIEVLNDYEFSIDDTSGFMAYKEGGMVTEVKMSQTFSFKPLSESIKDPEIVMTDYCKEEQHKTLHVAFQALHRFVQMTKRLPKPRAEDDAQLLIEIAKQITWKCPVNEEVVRQFAFGAMGDLSPVNAFIGGLAAHEVMKACSGKFTPLRQWLYFDALECLPEDASDCRLTEETCSPRGSRYDGQIAVFGSAFQEKLSRQKLFMVGAGAIGCELLKNFAMMGLATEKGGNITVTDMDSIEHSNLNRQFLFRLQDVGKMKSITAAKAVRKMNPSLRITARQDRLGPETSDVYGDQFFSKLDVVFTALDNVEARVYVDGCCVEHQKPLLESGTLGTKGHTQVIVPFLTRSYGKVPDRQENAFPLCTLKNFPYAIEHTLQVSSSGKPFWSGTKRCPRTLNFDPDNATHMNFIVAAANLFANTYGIKGTRNHQEIAETLKIVIVPEFTPKSGVQIFTTDDEMKKETDDDTNLHVDFIVAASNLRAENYYIPPADRHKSKLIVGKIIPAIATTTAAVVGLVCLELYKVIQGHKKLSLYRDSFINLATAYYAQFLPSAAPVYKKNHSLEVTDLFYENAAIYLSKSKNREERLRQRNPNQSVSITEEGGPNVFVAEVTAVGSNVFYEFVDNPRAYQIDRVTGIIRTSYNLDLDVDDSLKLTILKIRAFIPNAHRSGTAVVCVLVLDVNDIPPVCVPPNVMLQIPETTPINKDLVTFQCKDPDISNTTVTFTLQPNADSLFSFRLAGGQLIVNNTLDYDNALIAANNFQYTTTIIASDNGIPPLTTEIQVIVVVTPVNEGNPQFLPPFFFNVREDTVPGAGVGIVKATDPDWEFNAIGFSITSGNEFFIDPMTGELYLRTKLDYETQRTILLNVQAVDLNQDIEPDPAKQRKSNQEITINVMVRATNRFSILGMALYSKNAFSYNPDGVFDPTTFEILVQVSDGKYSTTVVVIVHVVPWVTTAPTTTTPKPTKSSQVVTLLETYWEPEVWYVVVLTVTGALILIGLGLLILKILQWSVDFRDNAQKPAADVQEGPATPSVSKENCH</sequence>
<evidence type="ECO:0000256" key="5">
    <source>
        <dbReference type="ARBA" id="ARBA00012990"/>
    </source>
</evidence>
<dbReference type="GO" id="GO:0016925">
    <property type="term" value="P:protein sumoylation"/>
    <property type="evidence" value="ECO:0007669"/>
    <property type="project" value="TreeGrafter"/>
</dbReference>
<dbReference type="Gene3D" id="3.40.50.12550">
    <property type="entry name" value="Ubiquitin-activating enzyme E1, inactive adenylation domain, subdomain 2"/>
    <property type="match status" value="1"/>
</dbReference>
<evidence type="ECO:0000256" key="11">
    <source>
        <dbReference type="ARBA" id="ARBA00030371"/>
    </source>
</evidence>
<dbReference type="InterPro" id="IPR002126">
    <property type="entry name" value="Cadherin-like_dom"/>
</dbReference>
<keyword evidence="6 14" id="KW-0436">Ligase</keyword>
<keyword evidence="17" id="KW-1133">Transmembrane helix</keyword>
<dbReference type="PRINTS" id="PR01849">
    <property type="entry name" value="UBIQUITINACT"/>
</dbReference>
<comment type="subcellular location">
    <subcellularLocation>
        <location evidence="2">Membrane</location>
    </subcellularLocation>
</comment>
<dbReference type="InterPro" id="IPR042449">
    <property type="entry name" value="Ub-E1_IAD_1"/>
</dbReference>
<dbReference type="InterPro" id="IPR011009">
    <property type="entry name" value="Kinase-like_dom_sf"/>
</dbReference>
<dbReference type="Pfam" id="PF16191">
    <property type="entry name" value="E1_4HB"/>
    <property type="match status" value="1"/>
</dbReference>
<dbReference type="SUPFAM" id="SSF56112">
    <property type="entry name" value="Protein kinase-like (PK-like)"/>
    <property type="match status" value="1"/>
</dbReference>
<evidence type="ECO:0000256" key="4">
    <source>
        <dbReference type="ARBA" id="ARBA00005673"/>
    </source>
</evidence>
<dbReference type="InterPro" id="IPR015919">
    <property type="entry name" value="Cadherin-like_sf"/>
</dbReference>
<feature type="non-terminal residue" evidence="20">
    <location>
        <position position="1"/>
    </location>
</feature>
<keyword evidence="12" id="KW-0106">Calcium</keyword>
<dbReference type="NCBIfam" id="TIGR01408">
    <property type="entry name" value="Ube1"/>
    <property type="match status" value="1"/>
</dbReference>
<keyword evidence="15" id="KW-0175">Coiled coil</keyword>
<feature type="coiled-coil region" evidence="15">
    <location>
        <begin position="420"/>
        <end position="504"/>
    </location>
</feature>
<dbReference type="FunFam" id="3.50.50.80:FF:000002">
    <property type="entry name" value="SUMO-activating enzyme subunit 2"/>
    <property type="match status" value="1"/>
</dbReference>
<feature type="compositionally biased region" description="Low complexity" evidence="16">
    <location>
        <begin position="337"/>
        <end position="350"/>
    </location>
</feature>
<feature type="domain" description="Cadherin" evidence="19">
    <location>
        <begin position="1539"/>
        <end position="1647"/>
    </location>
</feature>
<dbReference type="InterPro" id="IPR032420">
    <property type="entry name" value="E1_4HB"/>
</dbReference>
<keyword evidence="7 14" id="KW-0547">Nucleotide-binding</keyword>
<dbReference type="InterPro" id="IPR018075">
    <property type="entry name" value="UBQ-activ_enz_E1"/>
</dbReference>
<dbReference type="InterPro" id="IPR000011">
    <property type="entry name" value="UBQ/SUMO-activ_enz_E1-like"/>
</dbReference>
<dbReference type="GO" id="GO:0007156">
    <property type="term" value="P:homophilic cell adhesion via plasma membrane adhesion molecules"/>
    <property type="evidence" value="ECO:0007669"/>
    <property type="project" value="InterPro"/>
</dbReference>
<dbReference type="PANTHER" id="PTHR10953">
    <property type="entry name" value="UBIQUITIN-ACTIVATING ENZYME E1"/>
    <property type="match status" value="1"/>
</dbReference>
<evidence type="ECO:0000256" key="1">
    <source>
        <dbReference type="ARBA" id="ARBA00000488"/>
    </source>
</evidence>
<dbReference type="Pfam" id="PF00028">
    <property type="entry name" value="Cadherin"/>
    <property type="match status" value="2"/>
</dbReference>
<evidence type="ECO:0000256" key="3">
    <source>
        <dbReference type="ARBA" id="ARBA00004906"/>
    </source>
</evidence>
<dbReference type="GO" id="GO:0004672">
    <property type="term" value="F:protein kinase activity"/>
    <property type="evidence" value="ECO:0007669"/>
    <property type="project" value="InterPro"/>
</dbReference>
<evidence type="ECO:0000313" key="21">
    <source>
        <dbReference type="Proteomes" id="UP000886611"/>
    </source>
</evidence>
<dbReference type="InterPro" id="IPR018074">
    <property type="entry name" value="UBQ-activ_enz_E1_CS"/>
</dbReference>
<dbReference type="FunFam" id="3.50.50.80:FF:000001">
    <property type="entry name" value="ubiquitin-like modifier-activating enzyme 1"/>
    <property type="match status" value="1"/>
</dbReference>
<dbReference type="GO" id="GO:0005524">
    <property type="term" value="F:ATP binding"/>
    <property type="evidence" value="ECO:0007669"/>
    <property type="project" value="UniProtKB-KW"/>
</dbReference>
<dbReference type="InterPro" id="IPR000719">
    <property type="entry name" value="Prot_kinase_dom"/>
</dbReference>
<keyword evidence="8 14" id="KW-0833">Ubl conjugation pathway</keyword>
<organism evidence="20 21">
    <name type="scientific">Polypterus senegalus</name>
    <name type="common">Senegal bichir</name>
    <dbReference type="NCBI Taxonomy" id="55291"/>
    <lineage>
        <taxon>Eukaryota</taxon>
        <taxon>Metazoa</taxon>
        <taxon>Chordata</taxon>
        <taxon>Craniata</taxon>
        <taxon>Vertebrata</taxon>
        <taxon>Euteleostomi</taxon>
        <taxon>Actinopterygii</taxon>
        <taxon>Polypteriformes</taxon>
        <taxon>Polypteridae</taxon>
        <taxon>Polypterus</taxon>
    </lineage>
</organism>
<dbReference type="FunFam" id="2.40.30.180:FF:000001">
    <property type="entry name" value="ubiquitin-like modifier-activating enzyme 1"/>
    <property type="match status" value="1"/>
</dbReference>
<dbReference type="EMBL" id="JAATIS010000094">
    <property type="protein sequence ID" value="KAG2471399.1"/>
    <property type="molecule type" value="Genomic_DNA"/>
</dbReference>
<keyword evidence="17" id="KW-0812">Transmembrane</keyword>
<dbReference type="GO" id="GO:0005509">
    <property type="term" value="F:calcium ion binding"/>
    <property type="evidence" value="ECO:0007669"/>
    <property type="project" value="UniProtKB-UniRule"/>
</dbReference>
<evidence type="ECO:0000256" key="17">
    <source>
        <dbReference type="SAM" id="Phobius"/>
    </source>
</evidence>
<name>A0A8X7XQZ7_POLSE</name>
<evidence type="ECO:0000256" key="13">
    <source>
        <dbReference type="PROSITE-ProRule" id="PRU10132"/>
    </source>
</evidence>
<feature type="domain" description="Cadherin" evidence="19">
    <location>
        <begin position="1647"/>
        <end position="1744"/>
    </location>
</feature>
<comment type="similarity">
    <text evidence="4 14">Belongs to the ubiquitin-activating E1 family.</text>
</comment>
<evidence type="ECO:0000259" key="18">
    <source>
        <dbReference type="PROSITE" id="PS50011"/>
    </source>
</evidence>
<protein>
    <recommendedName>
        <fullName evidence="5">E1 ubiquitin-activating enzyme</fullName>
        <ecNumber evidence="5">6.2.1.45</ecNumber>
    </recommendedName>
    <alternativeName>
        <fullName evidence="11">Ubiquitin-activating enzyme E1</fullName>
    </alternativeName>
</protein>
<feature type="compositionally biased region" description="Polar residues" evidence="16">
    <location>
        <begin position="310"/>
        <end position="323"/>
    </location>
</feature>
<dbReference type="CDD" id="cd01491">
    <property type="entry name" value="Ube1_repeat1"/>
    <property type="match status" value="1"/>
</dbReference>
<evidence type="ECO:0000256" key="12">
    <source>
        <dbReference type="PROSITE-ProRule" id="PRU00043"/>
    </source>
</evidence>
<dbReference type="Gene3D" id="2.40.30.180">
    <property type="entry name" value="Ubiquitin-activating enzyme E1, FCCH domain"/>
    <property type="match status" value="1"/>
</dbReference>
<comment type="pathway">
    <text evidence="3">Protein modification; protein ubiquitination.</text>
</comment>
<dbReference type="InterPro" id="IPR042063">
    <property type="entry name" value="Ubi_acti_E1_SCCH"/>
</dbReference>
<keyword evidence="9 14" id="KW-0067">ATP-binding</keyword>
<feature type="transmembrane region" description="Helical" evidence="17">
    <location>
        <begin position="1832"/>
        <end position="1854"/>
    </location>
</feature>
<feature type="domain" description="Protein kinase" evidence="18">
    <location>
        <begin position="1"/>
        <end position="242"/>
    </location>
</feature>
<dbReference type="GO" id="GO:0019948">
    <property type="term" value="F:SUMO activating enzyme activity"/>
    <property type="evidence" value="ECO:0007669"/>
    <property type="project" value="TreeGrafter"/>
</dbReference>
<dbReference type="PROSITE" id="PS50011">
    <property type="entry name" value="PROTEIN_KINASE_DOM"/>
    <property type="match status" value="1"/>
</dbReference>
<dbReference type="Pfam" id="PF00899">
    <property type="entry name" value="ThiF"/>
    <property type="match status" value="1"/>
</dbReference>
<dbReference type="InterPro" id="IPR035985">
    <property type="entry name" value="Ubiquitin-activating_enz"/>
</dbReference>
<dbReference type="InterPro" id="IPR033127">
    <property type="entry name" value="UBQ-activ_enz_E1_Cys_AS"/>
</dbReference>
<dbReference type="PROSITE" id="PS00536">
    <property type="entry name" value="UBIQUITIN_ACTIVAT_1"/>
    <property type="match status" value="1"/>
</dbReference>
<dbReference type="Gene3D" id="3.30.200.20">
    <property type="entry name" value="Phosphorylase Kinase, domain 1"/>
    <property type="match status" value="1"/>
</dbReference>
<dbReference type="Gene3D" id="3.40.50.720">
    <property type="entry name" value="NAD(P)-binding Rossmann-like Domain"/>
    <property type="match status" value="1"/>
</dbReference>
<evidence type="ECO:0000259" key="19">
    <source>
        <dbReference type="PROSITE" id="PS50268"/>
    </source>
</evidence>
<dbReference type="GO" id="GO:0004839">
    <property type="term" value="F:ubiquitin activating enzyme activity"/>
    <property type="evidence" value="ECO:0007669"/>
    <property type="project" value="UniProtKB-EC"/>
</dbReference>
<dbReference type="SMART" id="SM00112">
    <property type="entry name" value="CA"/>
    <property type="match status" value="3"/>
</dbReference>
<dbReference type="FunFam" id="3.40.50.12550:FF:000001">
    <property type="entry name" value="Ubiquitin-activating enzyme E1 1"/>
    <property type="match status" value="1"/>
</dbReference>
<dbReference type="FunFam" id="1.10.510.10:FF:000188">
    <property type="entry name" value="CaM kinase-like vesicle-associated, like"/>
    <property type="match status" value="1"/>
</dbReference>
<dbReference type="Gene3D" id="1.10.510.10">
    <property type="entry name" value="Transferase(Phosphotransferase) domain 1"/>
    <property type="match status" value="1"/>
</dbReference>
<comment type="catalytic activity">
    <reaction evidence="1">
        <text>ATP + ubiquitin + [E1 ubiquitin-activating enzyme]-L-cysteine = AMP + diphosphate + S-ubiquitinyl-[E1 ubiquitin-activating enzyme]-L-cysteine.</text>
        <dbReference type="EC" id="6.2.1.45"/>
    </reaction>
</comment>
<reference evidence="20 21" key="1">
    <citation type="journal article" date="2021" name="Cell">
        <title>Tracing the genetic footprints of vertebrate landing in non-teleost ray-finned fishes.</title>
        <authorList>
            <person name="Bi X."/>
            <person name="Wang K."/>
            <person name="Yang L."/>
            <person name="Pan H."/>
            <person name="Jiang H."/>
            <person name="Wei Q."/>
            <person name="Fang M."/>
            <person name="Yu H."/>
            <person name="Zhu C."/>
            <person name="Cai Y."/>
            <person name="He Y."/>
            <person name="Gan X."/>
            <person name="Zeng H."/>
            <person name="Yu D."/>
            <person name="Zhu Y."/>
            <person name="Jiang H."/>
            <person name="Qiu Q."/>
            <person name="Yang H."/>
            <person name="Zhang Y.E."/>
            <person name="Wang W."/>
            <person name="Zhu M."/>
            <person name="He S."/>
            <person name="Zhang G."/>
        </authorList>
    </citation>
    <scope>NUCLEOTIDE SEQUENCE [LARGE SCALE GENOMIC DNA]</scope>
    <source>
        <strain evidence="20">Bchr_013</strain>
    </source>
</reference>
<evidence type="ECO:0000256" key="7">
    <source>
        <dbReference type="ARBA" id="ARBA00022741"/>
    </source>
</evidence>
<feature type="region of interest" description="Disordered" evidence="16">
    <location>
        <begin position="284"/>
        <end position="356"/>
    </location>
</feature>
<dbReference type="SUPFAM" id="SSF49313">
    <property type="entry name" value="Cadherin-like"/>
    <property type="match status" value="3"/>
</dbReference>
<keyword evidence="10 17" id="KW-0472">Membrane</keyword>
<evidence type="ECO:0000313" key="20">
    <source>
        <dbReference type="EMBL" id="KAG2471399.1"/>
    </source>
</evidence>
<proteinExistence type="inferred from homology"/>
<dbReference type="InterPro" id="IPR019572">
    <property type="entry name" value="UBA_E1_SCCH"/>
</dbReference>
<dbReference type="Gene3D" id="2.60.40.60">
    <property type="entry name" value="Cadherins"/>
    <property type="match status" value="3"/>
</dbReference>
<dbReference type="GO" id="GO:0031510">
    <property type="term" value="C:SUMO activating enzyme complex"/>
    <property type="evidence" value="ECO:0007669"/>
    <property type="project" value="TreeGrafter"/>
</dbReference>
<evidence type="ECO:0000256" key="10">
    <source>
        <dbReference type="ARBA" id="ARBA00023136"/>
    </source>
</evidence>
<feature type="active site" description="Glycyl thioester intermediate" evidence="13">
    <location>
        <position position="1214"/>
    </location>
</feature>
<dbReference type="PROSITE" id="PS00865">
    <property type="entry name" value="UBIQUITIN_ACTIVAT_2"/>
    <property type="match status" value="1"/>
</dbReference>
<dbReference type="Gene3D" id="3.50.50.80">
    <property type="entry name" value="Ubiquitin-activating enzyme E1, inactive adenylation domain, subdomain 1"/>
    <property type="match status" value="1"/>
</dbReference>
<dbReference type="Pfam" id="PF00069">
    <property type="entry name" value="Pkinase"/>
    <property type="match status" value="1"/>
</dbReference>
<dbReference type="FunFam" id="3.40.50.720:FF:000015">
    <property type="entry name" value="Ubiquitin-activating enzyme E1 1"/>
    <property type="match status" value="1"/>
</dbReference>
<dbReference type="Pfam" id="PF16190">
    <property type="entry name" value="E1_FCCH"/>
    <property type="match status" value="1"/>
</dbReference>
<dbReference type="InterPro" id="IPR032418">
    <property type="entry name" value="E1_FCCH"/>
</dbReference>
<dbReference type="CDD" id="cd11304">
    <property type="entry name" value="Cadherin_repeat"/>
    <property type="match status" value="3"/>
</dbReference>
<evidence type="ECO:0000256" key="14">
    <source>
        <dbReference type="RuleBase" id="RU000519"/>
    </source>
</evidence>
<feature type="compositionally biased region" description="Low complexity" evidence="16">
    <location>
        <begin position="285"/>
        <end position="302"/>
    </location>
</feature>
<keyword evidence="21" id="KW-1185">Reference proteome</keyword>
<dbReference type="Gene3D" id="1.10.10.2660">
    <property type="entry name" value="Ubiquitin-activating enzyme E1, SCCH domain"/>
    <property type="match status" value="2"/>
</dbReference>
<evidence type="ECO:0000256" key="2">
    <source>
        <dbReference type="ARBA" id="ARBA00004370"/>
    </source>
</evidence>
<evidence type="ECO:0000256" key="15">
    <source>
        <dbReference type="SAM" id="Coils"/>
    </source>
</evidence>
<comment type="caution">
    <text evidence="20">The sequence shown here is derived from an EMBL/GenBank/DDBJ whole genome shotgun (WGS) entry which is preliminary data.</text>
</comment>